<dbReference type="SUPFAM" id="SSF54637">
    <property type="entry name" value="Thioesterase/thiol ester dehydrase-isomerase"/>
    <property type="match status" value="1"/>
</dbReference>
<dbReference type="GO" id="GO:0016289">
    <property type="term" value="F:acyl-CoA hydrolase activity"/>
    <property type="evidence" value="ECO:0007669"/>
    <property type="project" value="TreeGrafter"/>
</dbReference>
<dbReference type="PANTHER" id="PTHR42856">
    <property type="entry name" value="ACYL-COENZYME A THIOESTERASE PAAI"/>
    <property type="match status" value="1"/>
</dbReference>
<feature type="domain" description="Thioesterase" evidence="2">
    <location>
        <begin position="53"/>
        <end position="126"/>
    </location>
</feature>
<dbReference type="RefSeq" id="WP_284589370.1">
    <property type="nucleotide sequence ID" value="NZ_JASNVP010000001.1"/>
</dbReference>
<dbReference type="Pfam" id="PF03061">
    <property type="entry name" value="4HBT"/>
    <property type="match status" value="1"/>
</dbReference>
<dbReference type="InterPro" id="IPR006683">
    <property type="entry name" value="Thioestr_dom"/>
</dbReference>
<dbReference type="NCBIfam" id="TIGR00369">
    <property type="entry name" value="unchar_dom_1"/>
    <property type="match status" value="1"/>
</dbReference>
<keyword evidence="1 3" id="KW-0378">Hydrolase</keyword>
<accession>A0AAP4BWS7</accession>
<evidence type="ECO:0000256" key="1">
    <source>
        <dbReference type="ARBA" id="ARBA00022801"/>
    </source>
</evidence>
<name>A0AAP4BWS7_9CORY</name>
<evidence type="ECO:0000259" key="2">
    <source>
        <dbReference type="Pfam" id="PF03061"/>
    </source>
</evidence>
<dbReference type="CDD" id="cd03443">
    <property type="entry name" value="PaaI_thioesterase"/>
    <property type="match status" value="1"/>
</dbReference>
<comment type="caution">
    <text evidence="3">The sequence shown here is derived from an EMBL/GenBank/DDBJ whole genome shotgun (WGS) entry which is preliminary data.</text>
</comment>
<dbReference type="Proteomes" id="UP001226160">
    <property type="component" value="Unassembled WGS sequence"/>
</dbReference>
<reference evidence="3" key="1">
    <citation type="submission" date="2023-05" db="EMBL/GenBank/DDBJ databases">
        <title>Metabolic capabilities are highly conserved among human nasal-associated Corynebacterium species in pangenomic analyses.</title>
        <authorList>
            <person name="Tran T.H."/>
            <person name="Roberts A.Q."/>
            <person name="Escapa I.F."/>
            <person name="Gao W."/>
            <person name="Conlan S."/>
            <person name="Kong H."/>
            <person name="Segre J.A."/>
            <person name="Kelly M.S."/>
            <person name="Lemon K.P."/>
        </authorList>
    </citation>
    <scope>NUCLEOTIDE SEQUENCE</scope>
    <source>
        <strain evidence="3">KPL2654</strain>
    </source>
</reference>
<sequence>MQGVAETEEFRRVREMFAKDACSAMMGMKLTGITAETASGEMLIRPDMCNGFGSAQGGMLFTFADSIFAAMANAAGKTAVAAFCSIHYARPAFQGEIVTATAKLQEAYGKNGIVDVTVKNPAGKTVAEFRGTFRQIDSR</sequence>
<protein>
    <submittedName>
        <fullName evidence="3">Hydroxyphenylacetyl-CoA thioesterase PaaI</fullName>
        <ecNumber evidence="3">3.1.2.-</ecNumber>
    </submittedName>
</protein>
<dbReference type="PANTHER" id="PTHR42856:SF1">
    <property type="entry name" value="ACYL-COENZYME A THIOESTERASE PAAI"/>
    <property type="match status" value="1"/>
</dbReference>
<dbReference type="InterPro" id="IPR052723">
    <property type="entry name" value="Acyl-CoA_thioesterase_PaaI"/>
</dbReference>
<evidence type="ECO:0000313" key="3">
    <source>
        <dbReference type="EMBL" id="MDK4324947.1"/>
    </source>
</evidence>
<proteinExistence type="predicted"/>
<evidence type="ECO:0000313" key="4">
    <source>
        <dbReference type="Proteomes" id="UP001226160"/>
    </source>
</evidence>
<dbReference type="Gene3D" id="3.10.129.10">
    <property type="entry name" value="Hotdog Thioesterase"/>
    <property type="match status" value="1"/>
</dbReference>
<dbReference type="EMBL" id="JASNVP010000001">
    <property type="protein sequence ID" value="MDK4324947.1"/>
    <property type="molecule type" value="Genomic_DNA"/>
</dbReference>
<dbReference type="EC" id="3.1.2.-" evidence="3"/>
<dbReference type="InterPro" id="IPR029069">
    <property type="entry name" value="HotDog_dom_sf"/>
</dbReference>
<organism evidence="3 4">
    <name type="scientific">Corynebacterium propinquum</name>
    <dbReference type="NCBI Taxonomy" id="43769"/>
    <lineage>
        <taxon>Bacteria</taxon>
        <taxon>Bacillati</taxon>
        <taxon>Actinomycetota</taxon>
        <taxon>Actinomycetes</taxon>
        <taxon>Mycobacteriales</taxon>
        <taxon>Corynebacteriaceae</taxon>
        <taxon>Corynebacterium</taxon>
    </lineage>
</organism>
<dbReference type="InterPro" id="IPR003736">
    <property type="entry name" value="PAAI_dom"/>
</dbReference>
<dbReference type="NCBIfam" id="TIGR02286">
    <property type="entry name" value="PaaD"/>
    <property type="match status" value="1"/>
</dbReference>
<dbReference type="AlphaFoldDB" id="A0AAP4BWS7"/>
<gene>
    <name evidence="3" type="primary">paaI</name>
    <name evidence="3" type="ORF">QPX54_00200</name>
</gene>
<dbReference type="InterPro" id="IPR011973">
    <property type="entry name" value="PaaD"/>
</dbReference>